<protein>
    <submittedName>
        <fullName evidence="2">Uncharacterized protein</fullName>
    </submittedName>
</protein>
<feature type="region of interest" description="Disordered" evidence="1">
    <location>
        <begin position="13"/>
        <end position="116"/>
    </location>
</feature>
<reference evidence="2" key="1">
    <citation type="submission" date="2023-01" db="EMBL/GenBank/DDBJ databases">
        <title>Metagenome sequencing of chrysophaentin producing Chrysophaeum taylorii.</title>
        <authorList>
            <person name="Davison J."/>
            <person name="Bewley C."/>
        </authorList>
    </citation>
    <scope>NUCLEOTIDE SEQUENCE</scope>
    <source>
        <strain evidence="2">NIES-1699</strain>
    </source>
</reference>
<dbReference type="Proteomes" id="UP001230188">
    <property type="component" value="Unassembled WGS sequence"/>
</dbReference>
<comment type="caution">
    <text evidence="2">The sequence shown here is derived from an EMBL/GenBank/DDBJ whole genome shotgun (WGS) entry which is preliminary data.</text>
</comment>
<dbReference type="EMBL" id="JAQMWT010000552">
    <property type="protein sequence ID" value="KAJ8599564.1"/>
    <property type="molecule type" value="Genomic_DNA"/>
</dbReference>
<evidence type="ECO:0000313" key="3">
    <source>
        <dbReference type="Proteomes" id="UP001230188"/>
    </source>
</evidence>
<feature type="compositionally biased region" description="Basic residues" evidence="1">
    <location>
        <begin position="288"/>
        <end position="302"/>
    </location>
</feature>
<dbReference type="AlphaFoldDB" id="A0AAD7XIM9"/>
<evidence type="ECO:0000256" key="1">
    <source>
        <dbReference type="SAM" id="MobiDB-lite"/>
    </source>
</evidence>
<sequence>MVVVSARGWQLHPSSWAPRSHSRAWSAREDEASTPPVDDTVDGVGTTMSDAIVPVDDEGPNSVAATSSSMIEDSTSLSEADDDVESALDALQFASTEESASETRESASESDSLIDKLQPTEAELMERGVIRDARIGLVASHELVDTDEDGDPLVDSDRMVFVDEASCIGDLPVDCIHYVPWDELVSLELKRENVMTSYNFKGRLVGSDGLRSTAGAGAALLDISSNNAARCPNCPTNKCPECPMFSVGDDAARDGLKTRQTRKRCGNCPTNGCVGCPLALENPEFQKRRARRETKRRQRIKARRDDILREMKDSTVRPVDL</sequence>
<proteinExistence type="predicted"/>
<feature type="region of interest" description="Disordered" evidence="1">
    <location>
        <begin position="287"/>
        <end position="321"/>
    </location>
</feature>
<name>A0AAD7XIM9_9STRA</name>
<gene>
    <name evidence="2" type="ORF">CTAYLR_004651</name>
</gene>
<feature type="compositionally biased region" description="Basic and acidic residues" evidence="1">
    <location>
        <begin position="303"/>
        <end position="321"/>
    </location>
</feature>
<organism evidence="2 3">
    <name type="scientific">Chrysophaeum taylorii</name>
    <dbReference type="NCBI Taxonomy" id="2483200"/>
    <lineage>
        <taxon>Eukaryota</taxon>
        <taxon>Sar</taxon>
        <taxon>Stramenopiles</taxon>
        <taxon>Ochrophyta</taxon>
        <taxon>Pelagophyceae</taxon>
        <taxon>Pelagomonadales</taxon>
        <taxon>Pelagomonadaceae</taxon>
        <taxon>Chrysophaeum</taxon>
    </lineage>
</organism>
<accession>A0AAD7XIM9</accession>
<evidence type="ECO:0000313" key="2">
    <source>
        <dbReference type="EMBL" id="KAJ8599564.1"/>
    </source>
</evidence>
<feature type="compositionally biased region" description="Polar residues" evidence="1">
    <location>
        <begin position="63"/>
        <end position="78"/>
    </location>
</feature>
<keyword evidence="3" id="KW-1185">Reference proteome</keyword>